<evidence type="ECO:0000256" key="2">
    <source>
        <dbReference type="ARBA" id="ARBA00022692"/>
    </source>
</evidence>
<proteinExistence type="predicted"/>
<feature type="transmembrane region" description="Helical" evidence="5">
    <location>
        <begin position="83"/>
        <end position="109"/>
    </location>
</feature>
<dbReference type="Gene3D" id="1.10.287.1260">
    <property type="match status" value="1"/>
</dbReference>
<dbReference type="GO" id="GO:0008381">
    <property type="term" value="F:mechanosensitive monoatomic ion channel activity"/>
    <property type="evidence" value="ECO:0007669"/>
    <property type="project" value="InterPro"/>
</dbReference>
<dbReference type="RefSeq" id="WP_026979833.1">
    <property type="nucleotide sequence ID" value="NZ_AUCZ01000004.1"/>
</dbReference>
<dbReference type="Proteomes" id="UP000030121">
    <property type="component" value="Unassembled WGS sequence"/>
</dbReference>
<dbReference type="InterPro" id="IPR023408">
    <property type="entry name" value="MscS_beta-dom_sf"/>
</dbReference>
<dbReference type="PANTHER" id="PTHR30221">
    <property type="entry name" value="SMALL-CONDUCTANCE MECHANOSENSITIVE CHANNEL"/>
    <property type="match status" value="1"/>
</dbReference>
<dbReference type="OrthoDB" id="5705501at2"/>
<keyword evidence="3 5" id="KW-1133">Transmembrane helix</keyword>
<feature type="transmembrane region" description="Helical" evidence="5">
    <location>
        <begin position="48"/>
        <end position="71"/>
    </location>
</feature>
<accession>A0A0A2MR73</accession>
<feature type="domain" description="Mechanosensitive ion channel MscS" evidence="6">
    <location>
        <begin position="97"/>
        <end position="162"/>
    </location>
</feature>
<keyword evidence="8" id="KW-1185">Reference proteome</keyword>
<dbReference type="STRING" id="1121899.GCA_000430025_01077"/>
<keyword evidence="4 5" id="KW-0472">Membrane</keyword>
<comment type="subcellular location">
    <subcellularLocation>
        <location evidence="1">Membrane</location>
    </subcellularLocation>
</comment>
<evidence type="ECO:0000256" key="1">
    <source>
        <dbReference type="ARBA" id="ARBA00004370"/>
    </source>
</evidence>
<comment type="caution">
    <text evidence="7">The sequence shown here is derived from an EMBL/GenBank/DDBJ whole genome shotgun (WGS) entry which is preliminary data.</text>
</comment>
<sequence length="176" mass="20195">MFDNHFFFEIVATTITIIFFILARFFTAKIIRRFAEVSETIDHRRTNLVIKYIHILIGMLTVIILFTIWGIKAEHVVLFASSISAFIGVALFAQWSILSNITAGIILFFNFPFKIGDVILIHDKDFPVEGEIIDITAFHALLKTKNGERVTYPNNLLIQKGITIIQQNSDEREFTD</sequence>
<evidence type="ECO:0000313" key="7">
    <source>
        <dbReference type="EMBL" id="KGO90735.1"/>
    </source>
</evidence>
<protein>
    <submittedName>
        <fullName evidence="7">Mechanosensitive ion channel protein MscS</fullName>
    </submittedName>
</protein>
<evidence type="ECO:0000256" key="3">
    <source>
        <dbReference type="ARBA" id="ARBA00022989"/>
    </source>
</evidence>
<name>A0A0A2MR73_9FLAO</name>
<dbReference type="InterPro" id="IPR006685">
    <property type="entry name" value="MscS_channel_2nd"/>
</dbReference>
<evidence type="ECO:0000259" key="6">
    <source>
        <dbReference type="Pfam" id="PF00924"/>
    </source>
</evidence>
<dbReference type="InterPro" id="IPR010920">
    <property type="entry name" value="LSM_dom_sf"/>
</dbReference>
<dbReference type="InterPro" id="IPR045275">
    <property type="entry name" value="MscS_archaea/bacteria_type"/>
</dbReference>
<dbReference type="EMBL" id="JRLW01000001">
    <property type="protein sequence ID" value="KGO90735.1"/>
    <property type="molecule type" value="Genomic_DNA"/>
</dbReference>
<dbReference type="GO" id="GO:0016020">
    <property type="term" value="C:membrane"/>
    <property type="evidence" value="ECO:0007669"/>
    <property type="project" value="UniProtKB-SubCell"/>
</dbReference>
<dbReference type="AlphaFoldDB" id="A0A0A2MR73"/>
<dbReference type="Gene3D" id="2.30.30.60">
    <property type="match status" value="1"/>
</dbReference>
<dbReference type="eggNOG" id="COG0668">
    <property type="taxonomic scope" value="Bacteria"/>
</dbReference>
<evidence type="ECO:0000256" key="5">
    <source>
        <dbReference type="SAM" id="Phobius"/>
    </source>
</evidence>
<keyword evidence="2 5" id="KW-0812">Transmembrane</keyword>
<dbReference type="PANTHER" id="PTHR30221:SF8">
    <property type="entry name" value="SMALL-CONDUCTANCE MECHANOSENSITIVE CHANNEL"/>
    <property type="match status" value="1"/>
</dbReference>
<dbReference type="SUPFAM" id="SSF50182">
    <property type="entry name" value="Sm-like ribonucleoproteins"/>
    <property type="match status" value="1"/>
</dbReference>
<evidence type="ECO:0000313" key="8">
    <source>
        <dbReference type="Proteomes" id="UP000030121"/>
    </source>
</evidence>
<feature type="transmembrane region" description="Helical" evidence="5">
    <location>
        <begin position="6"/>
        <end position="27"/>
    </location>
</feature>
<evidence type="ECO:0000256" key="4">
    <source>
        <dbReference type="ARBA" id="ARBA00023136"/>
    </source>
</evidence>
<reference evidence="7 8" key="1">
    <citation type="submission" date="2013-09" db="EMBL/GenBank/DDBJ databases">
        <authorList>
            <person name="Zeng Z."/>
            <person name="Chen C."/>
        </authorList>
    </citation>
    <scope>NUCLEOTIDE SEQUENCE [LARGE SCALE GENOMIC DNA]</scope>
    <source>
        <strain evidence="7 8">GH29-5</strain>
    </source>
</reference>
<gene>
    <name evidence="7" type="ORF">Q764_01025</name>
</gene>
<organism evidence="7 8">
    <name type="scientific">Flavobacterium suncheonense GH29-5 = DSM 17707</name>
    <dbReference type="NCBI Taxonomy" id="1121899"/>
    <lineage>
        <taxon>Bacteria</taxon>
        <taxon>Pseudomonadati</taxon>
        <taxon>Bacteroidota</taxon>
        <taxon>Flavobacteriia</taxon>
        <taxon>Flavobacteriales</taxon>
        <taxon>Flavobacteriaceae</taxon>
        <taxon>Flavobacterium</taxon>
    </lineage>
</organism>
<dbReference type="Pfam" id="PF00924">
    <property type="entry name" value="MS_channel_2nd"/>
    <property type="match status" value="1"/>
</dbReference>